<dbReference type="GO" id="GO:0016810">
    <property type="term" value="F:hydrolase activity, acting on carbon-nitrogen (but not peptide) bonds"/>
    <property type="evidence" value="ECO:0007669"/>
    <property type="project" value="InterPro"/>
</dbReference>
<evidence type="ECO:0000313" key="2">
    <source>
        <dbReference type="EMBL" id="QGT78392.1"/>
    </source>
</evidence>
<protein>
    <submittedName>
        <fullName evidence="2">Polysaccharide deacetylase family protein</fullName>
    </submittedName>
</protein>
<dbReference type="InterPro" id="IPR050248">
    <property type="entry name" value="Polysacc_deacetylase_ArnD"/>
</dbReference>
<reference evidence="2 3" key="1">
    <citation type="submission" date="2019-11" db="EMBL/GenBank/DDBJ databases">
        <authorList>
            <person name="Zhang J."/>
            <person name="Sun C."/>
        </authorList>
    </citation>
    <scope>NUCLEOTIDE SEQUENCE [LARGE SCALE GENOMIC DNA]</scope>
    <source>
        <strain evidence="3">sp2</strain>
    </source>
</reference>
<dbReference type="GO" id="GO:0005975">
    <property type="term" value="P:carbohydrate metabolic process"/>
    <property type="evidence" value="ECO:0007669"/>
    <property type="project" value="InterPro"/>
</dbReference>
<dbReference type="Gene3D" id="3.20.20.370">
    <property type="entry name" value="Glycoside hydrolase/deacetylase"/>
    <property type="match status" value="1"/>
</dbReference>
<dbReference type="InterPro" id="IPR011330">
    <property type="entry name" value="Glyco_hydro/deAcase_b/a-brl"/>
</dbReference>
<proteinExistence type="predicted"/>
<dbReference type="Pfam" id="PF01522">
    <property type="entry name" value="Polysacc_deac_1"/>
    <property type="match status" value="1"/>
</dbReference>
<organism evidence="2 3">
    <name type="scientific">Guyparkeria halophila</name>
    <dbReference type="NCBI Taxonomy" id="47960"/>
    <lineage>
        <taxon>Bacteria</taxon>
        <taxon>Pseudomonadati</taxon>
        <taxon>Pseudomonadota</taxon>
        <taxon>Gammaproteobacteria</taxon>
        <taxon>Chromatiales</taxon>
        <taxon>Thioalkalibacteraceae</taxon>
        <taxon>Guyparkeria</taxon>
    </lineage>
</organism>
<gene>
    <name evidence="2" type="ORF">GM160_05485</name>
</gene>
<dbReference type="PANTHER" id="PTHR10587:SF137">
    <property type="entry name" value="4-DEOXY-4-FORMAMIDO-L-ARABINOSE-PHOSPHOUNDECAPRENOL DEFORMYLASE ARND-RELATED"/>
    <property type="match status" value="1"/>
</dbReference>
<dbReference type="AlphaFoldDB" id="A0A6I6DA25"/>
<feature type="domain" description="NodB homology" evidence="1">
    <location>
        <begin position="19"/>
        <end position="251"/>
    </location>
</feature>
<accession>A0A6I6DA25</accession>
<evidence type="ECO:0000313" key="3">
    <source>
        <dbReference type="Proteomes" id="UP000427716"/>
    </source>
</evidence>
<name>A0A6I6DA25_9GAMM</name>
<sequence length="251" mass="28183">MCLATSRAMSVDRATDVRPPVMLSFDDGPRSGSTEAVLDVLARRGAGLGHPDEPLRAAFFTLARNPHRWLARRLLFAPYEWWTEKGSLEDYPVVARRIVADGHWLGNHGAEHFWPRWPWFRRERRVLAELTEWQRVADAVVPGWRVQPVRLARAPYLIRTPGWRAACKLAGLVDVGGVTSGDADPRAGCDEVARTLLARLGRQHEGDGAASRPVLLIFHDIRELTADCLDRWLDAIVAAGYPLVDFDPDRL</sequence>
<dbReference type="EMBL" id="CP046415">
    <property type="protein sequence ID" value="QGT78392.1"/>
    <property type="molecule type" value="Genomic_DNA"/>
</dbReference>
<evidence type="ECO:0000259" key="1">
    <source>
        <dbReference type="PROSITE" id="PS51677"/>
    </source>
</evidence>
<dbReference type="Proteomes" id="UP000427716">
    <property type="component" value="Chromosome"/>
</dbReference>
<dbReference type="SUPFAM" id="SSF88713">
    <property type="entry name" value="Glycoside hydrolase/deacetylase"/>
    <property type="match status" value="1"/>
</dbReference>
<dbReference type="PANTHER" id="PTHR10587">
    <property type="entry name" value="GLYCOSYL TRANSFERASE-RELATED"/>
    <property type="match status" value="1"/>
</dbReference>
<keyword evidence="3" id="KW-1185">Reference proteome</keyword>
<dbReference type="KEGG" id="ghl:GM160_05485"/>
<dbReference type="InterPro" id="IPR002509">
    <property type="entry name" value="NODB_dom"/>
</dbReference>
<dbReference type="CDD" id="cd10917">
    <property type="entry name" value="CE4_NodB_like_6s_7s"/>
    <property type="match status" value="1"/>
</dbReference>
<dbReference type="PROSITE" id="PS51677">
    <property type="entry name" value="NODB"/>
    <property type="match status" value="1"/>
</dbReference>